<evidence type="ECO:0000313" key="2">
    <source>
        <dbReference type="EMBL" id="MFD1612829.1"/>
    </source>
</evidence>
<name>A0ABW4I7N9_9SPHN</name>
<protein>
    <submittedName>
        <fullName evidence="2">Uncharacterized protein</fullName>
    </submittedName>
</protein>
<proteinExistence type="predicted"/>
<feature type="transmembrane region" description="Helical" evidence="1">
    <location>
        <begin position="6"/>
        <end position="27"/>
    </location>
</feature>
<organism evidence="2 3">
    <name type="scientific">Sphingomonas tabacisoli</name>
    <dbReference type="NCBI Taxonomy" id="2249466"/>
    <lineage>
        <taxon>Bacteria</taxon>
        <taxon>Pseudomonadati</taxon>
        <taxon>Pseudomonadota</taxon>
        <taxon>Alphaproteobacteria</taxon>
        <taxon>Sphingomonadales</taxon>
        <taxon>Sphingomonadaceae</taxon>
        <taxon>Sphingomonas</taxon>
    </lineage>
</organism>
<keyword evidence="1" id="KW-1133">Transmembrane helix</keyword>
<keyword evidence="1" id="KW-0472">Membrane</keyword>
<reference evidence="3" key="1">
    <citation type="journal article" date="2019" name="Int. J. Syst. Evol. Microbiol.">
        <title>The Global Catalogue of Microorganisms (GCM) 10K type strain sequencing project: providing services to taxonomists for standard genome sequencing and annotation.</title>
        <authorList>
            <consortium name="The Broad Institute Genomics Platform"/>
            <consortium name="The Broad Institute Genome Sequencing Center for Infectious Disease"/>
            <person name="Wu L."/>
            <person name="Ma J."/>
        </authorList>
    </citation>
    <scope>NUCLEOTIDE SEQUENCE [LARGE SCALE GENOMIC DNA]</scope>
    <source>
        <strain evidence="3">CGMCC 1.16275</strain>
    </source>
</reference>
<gene>
    <name evidence="2" type="ORF">ACFSCW_13565</name>
</gene>
<dbReference type="EMBL" id="JBHUDY010000002">
    <property type="protein sequence ID" value="MFD1612829.1"/>
    <property type="molecule type" value="Genomic_DNA"/>
</dbReference>
<feature type="transmembrane region" description="Helical" evidence="1">
    <location>
        <begin position="34"/>
        <end position="57"/>
    </location>
</feature>
<dbReference type="Proteomes" id="UP001597115">
    <property type="component" value="Unassembled WGS sequence"/>
</dbReference>
<evidence type="ECO:0000313" key="3">
    <source>
        <dbReference type="Proteomes" id="UP001597115"/>
    </source>
</evidence>
<sequence length="109" mass="12139">MWDGISLQTLAVWAVVATTVASCLGLLPRGRTRVALVTLWVGLPVMIVCWACVVSSFDGEGFDWVGFFGPLAVFTLFLLPPWALLTLLPFNLVRRFRDIHAGIDYRSDR</sequence>
<keyword evidence="3" id="KW-1185">Reference proteome</keyword>
<feature type="transmembrane region" description="Helical" evidence="1">
    <location>
        <begin position="69"/>
        <end position="90"/>
    </location>
</feature>
<keyword evidence="1" id="KW-0812">Transmembrane</keyword>
<dbReference type="RefSeq" id="WP_380890311.1">
    <property type="nucleotide sequence ID" value="NZ_JBHUDY010000002.1"/>
</dbReference>
<evidence type="ECO:0000256" key="1">
    <source>
        <dbReference type="SAM" id="Phobius"/>
    </source>
</evidence>
<comment type="caution">
    <text evidence="2">The sequence shown here is derived from an EMBL/GenBank/DDBJ whole genome shotgun (WGS) entry which is preliminary data.</text>
</comment>
<accession>A0ABW4I7N9</accession>